<dbReference type="AlphaFoldDB" id="A0A9K3I8V0"/>
<dbReference type="EMBL" id="MNCJ02000324">
    <property type="protein sequence ID" value="KAF5792431.1"/>
    <property type="molecule type" value="Genomic_DNA"/>
</dbReference>
<evidence type="ECO:0000313" key="2">
    <source>
        <dbReference type="EMBL" id="KAF5792431.1"/>
    </source>
</evidence>
<evidence type="ECO:0008006" key="4">
    <source>
        <dbReference type="Google" id="ProtNLM"/>
    </source>
</evidence>
<reference evidence="2" key="2">
    <citation type="submission" date="2020-06" db="EMBL/GenBank/DDBJ databases">
        <title>Helianthus annuus Genome sequencing and assembly Release 2.</title>
        <authorList>
            <person name="Gouzy J."/>
            <person name="Langlade N."/>
            <person name="Munos S."/>
        </authorList>
    </citation>
    <scope>NUCLEOTIDE SEQUENCE</scope>
    <source>
        <tissue evidence="2">Leaves</tissue>
    </source>
</reference>
<organism evidence="2 3">
    <name type="scientific">Helianthus annuus</name>
    <name type="common">Common sunflower</name>
    <dbReference type="NCBI Taxonomy" id="4232"/>
    <lineage>
        <taxon>Eukaryota</taxon>
        <taxon>Viridiplantae</taxon>
        <taxon>Streptophyta</taxon>
        <taxon>Embryophyta</taxon>
        <taxon>Tracheophyta</taxon>
        <taxon>Spermatophyta</taxon>
        <taxon>Magnoliopsida</taxon>
        <taxon>eudicotyledons</taxon>
        <taxon>Gunneridae</taxon>
        <taxon>Pentapetalae</taxon>
        <taxon>asterids</taxon>
        <taxon>campanulids</taxon>
        <taxon>Asterales</taxon>
        <taxon>Asteraceae</taxon>
        <taxon>Asteroideae</taxon>
        <taxon>Heliantheae alliance</taxon>
        <taxon>Heliantheae</taxon>
        <taxon>Helianthus</taxon>
    </lineage>
</organism>
<keyword evidence="3" id="KW-1185">Reference proteome</keyword>
<protein>
    <recommendedName>
        <fullName evidence="4">Secreted protein</fullName>
    </recommendedName>
</protein>
<proteinExistence type="predicted"/>
<feature type="signal peptide" evidence="1">
    <location>
        <begin position="1"/>
        <end position="15"/>
    </location>
</feature>
<evidence type="ECO:0000256" key="1">
    <source>
        <dbReference type="SAM" id="SignalP"/>
    </source>
</evidence>
<dbReference type="Proteomes" id="UP000215914">
    <property type="component" value="Unassembled WGS sequence"/>
</dbReference>
<gene>
    <name evidence="2" type="ORF">HanXRQr2_Chr09g0405911</name>
</gene>
<name>A0A9K3I8V0_HELAN</name>
<keyword evidence="1" id="KW-0732">Signal</keyword>
<dbReference type="Gramene" id="mRNA:HanXRQr2_Chr09g0405911">
    <property type="protein sequence ID" value="CDS:HanXRQr2_Chr09g0405911.1"/>
    <property type="gene ID" value="HanXRQr2_Chr09g0405911"/>
</dbReference>
<evidence type="ECO:0000313" key="3">
    <source>
        <dbReference type="Proteomes" id="UP000215914"/>
    </source>
</evidence>
<sequence length="65" mass="7294">MSFIILLLQLLLVDIERNNTHKHYTDFFLVFISLAYLSLNHTSTTTATTVTFAPPPSIPLLCATI</sequence>
<reference evidence="2" key="1">
    <citation type="journal article" date="2017" name="Nature">
        <title>The sunflower genome provides insights into oil metabolism, flowering and Asterid evolution.</title>
        <authorList>
            <person name="Badouin H."/>
            <person name="Gouzy J."/>
            <person name="Grassa C.J."/>
            <person name="Murat F."/>
            <person name="Staton S.E."/>
            <person name="Cottret L."/>
            <person name="Lelandais-Briere C."/>
            <person name="Owens G.L."/>
            <person name="Carrere S."/>
            <person name="Mayjonade B."/>
            <person name="Legrand L."/>
            <person name="Gill N."/>
            <person name="Kane N.C."/>
            <person name="Bowers J.E."/>
            <person name="Hubner S."/>
            <person name="Bellec A."/>
            <person name="Berard A."/>
            <person name="Berges H."/>
            <person name="Blanchet N."/>
            <person name="Boniface M.C."/>
            <person name="Brunel D."/>
            <person name="Catrice O."/>
            <person name="Chaidir N."/>
            <person name="Claudel C."/>
            <person name="Donnadieu C."/>
            <person name="Faraut T."/>
            <person name="Fievet G."/>
            <person name="Helmstetter N."/>
            <person name="King M."/>
            <person name="Knapp S.J."/>
            <person name="Lai Z."/>
            <person name="Le Paslier M.C."/>
            <person name="Lippi Y."/>
            <person name="Lorenzon L."/>
            <person name="Mandel J.R."/>
            <person name="Marage G."/>
            <person name="Marchand G."/>
            <person name="Marquand E."/>
            <person name="Bret-Mestries E."/>
            <person name="Morien E."/>
            <person name="Nambeesan S."/>
            <person name="Nguyen T."/>
            <person name="Pegot-Espagnet P."/>
            <person name="Pouilly N."/>
            <person name="Raftis F."/>
            <person name="Sallet E."/>
            <person name="Schiex T."/>
            <person name="Thomas J."/>
            <person name="Vandecasteele C."/>
            <person name="Vares D."/>
            <person name="Vear F."/>
            <person name="Vautrin S."/>
            <person name="Crespi M."/>
            <person name="Mangin B."/>
            <person name="Burke J.M."/>
            <person name="Salse J."/>
            <person name="Munos S."/>
            <person name="Vincourt P."/>
            <person name="Rieseberg L.H."/>
            <person name="Langlade N.B."/>
        </authorList>
    </citation>
    <scope>NUCLEOTIDE SEQUENCE</scope>
    <source>
        <tissue evidence="2">Leaves</tissue>
    </source>
</reference>
<comment type="caution">
    <text evidence="2">The sequence shown here is derived from an EMBL/GenBank/DDBJ whole genome shotgun (WGS) entry which is preliminary data.</text>
</comment>
<feature type="chain" id="PRO_5039925091" description="Secreted protein" evidence="1">
    <location>
        <begin position="16"/>
        <end position="65"/>
    </location>
</feature>
<accession>A0A9K3I8V0</accession>